<accession>A0A2W4XP86</accession>
<evidence type="ECO:0000313" key="3">
    <source>
        <dbReference type="Proteomes" id="UP000249794"/>
    </source>
</evidence>
<dbReference type="SUPFAM" id="SSF52317">
    <property type="entry name" value="Class I glutamine amidotransferase-like"/>
    <property type="match status" value="1"/>
</dbReference>
<dbReference type="CDD" id="cd01741">
    <property type="entry name" value="GATase1_1"/>
    <property type="match status" value="1"/>
</dbReference>
<reference evidence="2 3" key="2">
    <citation type="submission" date="2018-06" db="EMBL/GenBank/DDBJ databases">
        <title>Metagenomic assembly of (sub)arctic Cyanobacteria and their associated microbiome from non-axenic cultures.</title>
        <authorList>
            <person name="Baurain D."/>
        </authorList>
    </citation>
    <scope>NUCLEOTIDE SEQUENCE [LARGE SCALE GENOMIC DNA]</scope>
    <source>
        <strain evidence="2">ULC027bin1</strain>
    </source>
</reference>
<evidence type="ECO:0000259" key="1">
    <source>
        <dbReference type="Pfam" id="PF00117"/>
    </source>
</evidence>
<dbReference type="InterPro" id="IPR044992">
    <property type="entry name" value="ChyE-like"/>
</dbReference>
<dbReference type="Gene3D" id="3.40.50.880">
    <property type="match status" value="1"/>
</dbReference>
<dbReference type="GO" id="GO:0016740">
    <property type="term" value="F:transferase activity"/>
    <property type="evidence" value="ECO:0007669"/>
    <property type="project" value="UniProtKB-KW"/>
</dbReference>
<name>A0A2W4XP86_9CYAN</name>
<dbReference type="PRINTS" id="PR00096">
    <property type="entry name" value="GATASE"/>
</dbReference>
<dbReference type="PANTHER" id="PTHR42695">
    <property type="entry name" value="GLUTAMINE AMIDOTRANSFERASE YLR126C-RELATED"/>
    <property type="match status" value="1"/>
</dbReference>
<dbReference type="AlphaFoldDB" id="A0A2W4XP86"/>
<comment type="caution">
    <text evidence="2">The sequence shown here is derived from an EMBL/GenBank/DDBJ whole genome shotgun (WGS) entry which is preliminary data.</text>
</comment>
<keyword evidence="2" id="KW-0808">Transferase</keyword>
<organism evidence="2 3">
    <name type="scientific">Phormidesmis priestleyi</name>
    <dbReference type="NCBI Taxonomy" id="268141"/>
    <lineage>
        <taxon>Bacteria</taxon>
        <taxon>Bacillati</taxon>
        <taxon>Cyanobacteriota</taxon>
        <taxon>Cyanophyceae</taxon>
        <taxon>Leptolyngbyales</taxon>
        <taxon>Leptolyngbyaceae</taxon>
        <taxon>Phormidesmis</taxon>
    </lineage>
</organism>
<dbReference type="EMBL" id="QBMP01000024">
    <property type="protein sequence ID" value="PZO59320.1"/>
    <property type="molecule type" value="Genomic_DNA"/>
</dbReference>
<dbReference type="Pfam" id="PF00117">
    <property type="entry name" value="GATase"/>
    <property type="match status" value="1"/>
</dbReference>
<dbReference type="GO" id="GO:0005829">
    <property type="term" value="C:cytosol"/>
    <property type="evidence" value="ECO:0007669"/>
    <property type="project" value="TreeGrafter"/>
</dbReference>
<sequence length="202" mass="22606">MGYQLEMCAPILGETLPDDLTSYAGVLVFGGPMSVNDDELYLRQELAWIERVLAMKVPYLGVCLGAQLLAKVLGAKVGPHAIAVEEIGYYSVYATAAGKGLFPERLRVYQWHNEGFDLPNGAVLLARGDDFPNQAFQWGERTYGVQFHPEMTAEMVDFWTTNGAHLIGAPNTQSREQQLKNHCQYSGEVDKWLETFLTKWLT</sequence>
<gene>
    <name evidence="2" type="ORF">DCF15_04020</name>
</gene>
<evidence type="ECO:0000313" key="2">
    <source>
        <dbReference type="EMBL" id="PZO59320.1"/>
    </source>
</evidence>
<keyword evidence="2" id="KW-0315">Glutamine amidotransferase</keyword>
<dbReference type="PANTHER" id="PTHR42695:SF5">
    <property type="entry name" value="GLUTAMINE AMIDOTRANSFERASE YLR126C-RELATED"/>
    <property type="match status" value="1"/>
</dbReference>
<protein>
    <submittedName>
        <fullName evidence="2">Glutamine amidotransferase</fullName>
    </submittedName>
</protein>
<dbReference type="InterPro" id="IPR017926">
    <property type="entry name" value="GATASE"/>
</dbReference>
<proteinExistence type="predicted"/>
<dbReference type="InterPro" id="IPR029062">
    <property type="entry name" value="Class_I_gatase-like"/>
</dbReference>
<dbReference type="PROSITE" id="PS51273">
    <property type="entry name" value="GATASE_TYPE_1"/>
    <property type="match status" value="1"/>
</dbReference>
<reference evidence="3" key="1">
    <citation type="submission" date="2018-04" db="EMBL/GenBank/DDBJ databases">
        <authorList>
            <person name="Cornet L."/>
        </authorList>
    </citation>
    <scope>NUCLEOTIDE SEQUENCE [LARGE SCALE GENOMIC DNA]</scope>
</reference>
<feature type="domain" description="Glutamine amidotransferase" evidence="1">
    <location>
        <begin position="20"/>
        <end position="153"/>
    </location>
</feature>
<dbReference type="Proteomes" id="UP000249794">
    <property type="component" value="Unassembled WGS sequence"/>
</dbReference>